<keyword evidence="2" id="KW-0238">DNA-binding</keyword>
<dbReference type="PANTHER" id="PTHR30349">
    <property type="entry name" value="PHAGE INTEGRASE-RELATED"/>
    <property type="match status" value="1"/>
</dbReference>
<organism evidence="5 7">
    <name type="scientific">Corynebacterium amycolatum</name>
    <dbReference type="NCBI Taxonomy" id="43765"/>
    <lineage>
        <taxon>Bacteria</taxon>
        <taxon>Bacillati</taxon>
        <taxon>Actinomycetota</taxon>
        <taxon>Actinomycetes</taxon>
        <taxon>Mycobacteriales</taxon>
        <taxon>Corynebacteriaceae</taxon>
        <taxon>Corynebacterium</taxon>
    </lineage>
</organism>
<comment type="similarity">
    <text evidence="1">Belongs to the 'phage' integrase family.</text>
</comment>
<dbReference type="Gene3D" id="1.10.150.130">
    <property type="match status" value="1"/>
</dbReference>
<proteinExistence type="inferred from homology"/>
<accession>A0AB37GD58</accession>
<dbReference type="InterPro" id="IPR013762">
    <property type="entry name" value="Integrase-like_cat_sf"/>
</dbReference>
<dbReference type="GO" id="GO:0003677">
    <property type="term" value="F:DNA binding"/>
    <property type="evidence" value="ECO:0007669"/>
    <property type="project" value="UniProtKB-KW"/>
</dbReference>
<evidence type="ECO:0000313" key="5">
    <source>
        <dbReference type="EMBL" id="QPR31870.1"/>
    </source>
</evidence>
<evidence type="ECO:0000259" key="4">
    <source>
        <dbReference type="PROSITE" id="PS51898"/>
    </source>
</evidence>
<dbReference type="EMBL" id="CP065628">
    <property type="protein sequence ID" value="QPR31870.1"/>
    <property type="molecule type" value="Genomic_DNA"/>
</dbReference>
<evidence type="ECO:0000313" key="8">
    <source>
        <dbReference type="Proteomes" id="UP000595198"/>
    </source>
</evidence>
<dbReference type="InterPro" id="IPR010998">
    <property type="entry name" value="Integrase_recombinase_N"/>
</dbReference>
<gene>
    <name evidence="5" type="ORF">I6G95_05510</name>
    <name evidence="6" type="ORF">I6H48_06075</name>
</gene>
<dbReference type="RefSeq" id="WP_197915282.1">
    <property type="nucleotide sequence ID" value="NZ_CP065628.1"/>
</dbReference>
<dbReference type="InterPro" id="IPR002104">
    <property type="entry name" value="Integrase_catalytic"/>
</dbReference>
<dbReference type="AlphaFoldDB" id="A0AB37GD58"/>
<evidence type="ECO:0000313" key="6">
    <source>
        <dbReference type="EMBL" id="QQB83747.1"/>
    </source>
</evidence>
<reference evidence="7 8" key="1">
    <citation type="submission" date="2020-12" db="EMBL/GenBank/DDBJ databases">
        <title>FDA dAtabase for Regulatory Grade micrObial Sequences (FDA-ARGOS): Supporting development and validation of Infectious Disease Dx tests.</title>
        <authorList>
            <person name="Sproer C."/>
            <person name="Gronow S."/>
            <person name="Severitt S."/>
            <person name="Schroder I."/>
            <person name="Tallon L."/>
            <person name="Sadzewicz L."/>
            <person name="Zhao X."/>
            <person name="Boylan J."/>
            <person name="Ott S."/>
            <person name="Bowen H."/>
            <person name="Vavikolanu K."/>
            <person name="Mehta A."/>
            <person name="Aluvathingal J."/>
            <person name="Nadendla S."/>
            <person name="Lowell S."/>
            <person name="Myers T."/>
            <person name="Yan Y."/>
            <person name="Sichtig H."/>
        </authorList>
    </citation>
    <scope>NUCLEOTIDE SEQUENCE [LARGE SCALE GENOMIC DNA]</scope>
    <source>
        <strain evidence="5 7">FDAARGOS_938</strain>
        <strain evidence="6 8">FDAARGOS_991</strain>
    </source>
</reference>
<evidence type="ECO:0000313" key="7">
    <source>
        <dbReference type="Proteomes" id="UP000594774"/>
    </source>
</evidence>
<sequence>MAVQKRVRNGKTRWVARYRDPAGKEHSRTFETRREATLFLAEQEHAIHAGTWVNPTTAATTIGALAAGWEQQARPGGTRNARRALRRNLGALEHMPADKLPTPLVRQWVGQLRDGRPWVAGDEGLGVASVASLLQQLKAMLNQAVADQVIVRNPAAGVQAPRPRTAVTWADIPTADEVRLLEDTAREGVSGWQRRELAERQGGKPMERYRTIHPSPDLAVAIRLGAATGMRAGELCGLTWDAVDLDTGRVSVWRQAATGGGLRELKTGETGHRTVTVDAATVEVLAAHRRHRPFSQRVVCRADGSPATPQWLGGQVARLRAALGLRDALNIKSLRHFHATSLLRAGVPVKTVQARLGHSTAVMTLQVYAHFVPDDDARAADAIAGVLAGAGQLRDGDGKLRSVE</sequence>
<protein>
    <submittedName>
        <fullName evidence="5">Site-specific integrase</fullName>
    </submittedName>
</protein>
<feature type="domain" description="Tyr recombinase" evidence="4">
    <location>
        <begin position="168"/>
        <end position="381"/>
    </location>
</feature>
<dbReference type="InterPro" id="IPR050090">
    <property type="entry name" value="Tyrosine_recombinase_XerCD"/>
</dbReference>
<evidence type="ECO:0000256" key="3">
    <source>
        <dbReference type="ARBA" id="ARBA00023172"/>
    </source>
</evidence>
<dbReference type="CDD" id="cd01189">
    <property type="entry name" value="INT_ICEBs1_C_like"/>
    <property type="match status" value="1"/>
</dbReference>
<dbReference type="PROSITE" id="PS51898">
    <property type="entry name" value="TYR_RECOMBINASE"/>
    <property type="match status" value="1"/>
</dbReference>
<dbReference type="SUPFAM" id="SSF56349">
    <property type="entry name" value="DNA breaking-rejoining enzymes"/>
    <property type="match status" value="1"/>
</dbReference>
<dbReference type="Gene3D" id="1.10.443.10">
    <property type="entry name" value="Intergrase catalytic core"/>
    <property type="match status" value="1"/>
</dbReference>
<dbReference type="Proteomes" id="UP000595198">
    <property type="component" value="Chromosome"/>
</dbReference>
<dbReference type="PANTHER" id="PTHR30349:SF41">
    <property type="entry name" value="INTEGRASE_RECOMBINASE PROTEIN MJ0367-RELATED"/>
    <property type="match status" value="1"/>
</dbReference>
<name>A0AB37GD58_CORAY</name>
<evidence type="ECO:0000256" key="1">
    <source>
        <dbReference type="ARBA" id="ARBA00008857"/>
    </source>
</evidence>
<evidence type="ECO:0000256" key="2">
    <source>
        <dbReference type="ARBA" id="ARBA00023125"/>
    </source>
</evidence>
<dbReference type="GO" id="GO:0006310">
    <property type="term" value="P:DNA recombination"/>
    <property type="evidence" value="ECO:0007669"/>
    <property type="project" value="UniProtKB-KW"/>
</dbReference>
<keyword evidence="3" id="KW-0233">DNA recombination</keyword>
<dbReference type="InterPro" id="IPR011010">
    <property type="entry name" value="DNA_brk_join_enz"/>
</dbReference>
<dbReference type="Proteomes" id="UP000594774">
    <property type="component" value="Chromosome"/>
</dbReference>
<dbReference type="GO" id="GO:0015074">
    <property type="term" value="P:DNA integration"/>
    <property type="evidence" value="ECO:0007669"/>
    <property type="project" value="InterPro"/>
</dbReference>
<dbReference type="Pfam" id="PF00589">
    <property type="entry name" value="Phage_integrase"/>
    <property type="match status" value="1"/>
</dbReference>
<keyword evidence="8" id="KW-1185">Reference proteome</keyword>
<dbReference type="EMBL" id="CP066023">
    <property type="protein sequence ID" value="QQB83747.1"/>
    <property type="molecule type" value="Genomic_DNA"/>
</dbReference>